<dbReference type="STRING" id="1314783.A0A165R0V6"/>
<evidence type="ECO:0000313" key="3">
    <source>
        <dbReference type="Proteomes" id="UP000076727"/>
    </source>
</evidence>
<dbReference type="EMBL" id="KV429053">
    <property type="protein sequence ID" value="KZT70156.1"/>
    <property type="molecule type" value="Genomic_DNA"/>
</dbReference>
<dbReference type="AlphaFoldDB" id="A0A165R0V6"/>
<dbReference type="PANTHER" id="PTHR11079:SF162">
    <property type="entry name" value="RIBOFLAVIN BIOSYNTHESIS PROTEIN PYRD, CHLOROPLASTIC"/>
    <property type="match status" value="1"/>
</dbReference>
<evidence type="ECO:0000313" key="2">
    <source>
        <dbReference type="EMBL" id="KZT70156.1"/>
    </source>
</evidence>
<evidence type="ECO:0000259" key="1">
    <source>
        <dbReference type="PROSITE" id="PS51747"/>
    </source>
</evidence>
<organism evidence="2 3">
    <name type="scientific">Daedalea quercina L-15889</name>
    <dbReference type="NCBI Taxonomy" id="1314783"/>
    <lineage>
        <taxon>Eukaryota</taxon>
        <taxon>Fungi</taxon>
        <taxon>Dikarya</taxon>
        <taxon>Basidiomycota</taxon>
        <taxon>Agaricomycotina</taxon>
        <taxon>Agaricomycetes</taxon>
        <taxon>Polyporales</taxon>
        <taxon>Fomitopsis</taxon>
    </lineage>
</organism>
<dbReference type="InterPro" id="IPR002125">
    <property type="entry name" value="CMP_dCMP_dom"/>
</dbReference>
<dbReference type="SUPFAM" id="SSF53927">
    <property type="entry name" value="Cytidine deaminase-like"/>
    <property type="match status" value="1"/>
</dbReference>
<gene>
    <name evidence="2" type="ORF">DAEQUDRAFT_725787</name>
</gene>
<dbReference type="PANTHER" id="PTHR11079">
    <property type="entry name" value="CYTOSINE DEAMINASE FAMILY MEMBER"/>
    <property type="match status" value="1"/>
</dbReference>
<protein>
    <submittedName>
        <fullName evidence="2">Cytidine deaminase-like protein</fullName>
    </submittedName>
</protein>
<dbReference type="GO" id="GO:0006139">
    <property type="term" value="P:nucleobase-containing compound metabolic process"/>
    <property type="evidence" value="ECO:0007669"/>
    <property type="project" value="UniProtKB-ARBA"/>
</dbReference>
<reference evidence="2 3" key="1">
    <citation type="journal article" date="2016" name="Mol. Biol. Evol.">
        <title>Comparative Genomics of Early-Diverging Mushroom-Forming Fungi Provides Insights into the Origins of Lignocellulose Decay Capabilities.</title>
        <authorList>
            <person name="Nagy L.G."/>
            <person name="Riley R."/>
            <person name="Tritt A."/>
            <person name="Adam C."/>
            <person name="Daum C."/>
            <person name="Floudas D."/>
            <person name="Sun H."/>
            <person name="Yadav J.S."/>
            <person name="Pangilinan J."/>
            <person name="Larsson K.H."/>
            <person name="Matsuura K."/>
            <person name="Barry K."/>
            <person name="Labutti K."/>
            <person name="Kuo R."/>
            <person name="Ohm R.A."/>
            <person name="Bhattacharya S.S."/>
            <person name="Shirouzu T."/>
            <person name="Yoshinaga Y."/>
            <person name="Martin F.M."/>
            <person name="Grigoriev I.V."/>
            <person name="Hibbett D.S."/>
        </authorList>
    </citation>
    <scope>NUCLEOTIDE SEQUENCE [LARGE SCALE GENOMIC DNA]</scope>
    <source>
        <strain evidence="2 3">L-15889</strain>
    </source>
</reference>
<dbReference type="Pfam" id="PF18785">
    <property type="entry name" value="Inv-AAD"/>
    <property type="match status" value="1"/>
</dbReference>
<name>A0A165R0V6_9APHY</name>
<dbReference type="Proteomes" id="UP000076727">
    <property type="component" value="Unassembled WGS sequence"/>
</dbReference>
<sequence length="180" mass="19551">MSSTFDDDDVHLHFLRLALDEARMCEPTPTAFCVGCILTASPFGSSAPVIIARGYSRELPGNTHAEANALTKARRLSTDEIRELLPHAPADVTTEDVLKHADVYTTMEPCSVRTSGLAPCADALIAAKIRRCFIGVGEPDDFVQCEGARKLTDAGIEVIWVKGIEQECLMVARRGHHSDS</sequence>
<dbReference type="GO" id="GO:0008835">
    <property type="term" value="F:diaminohydroxyphosphoribosylaminopyrimidine deaminase activity"/>
    <property type="evidence" value="ECO:0007669"/>
    <property type="project" value="TreeGrafter"/>
</dbReference>
<dbReference type="PROSITE" id="PS51747">
    <property type="entry name" value="CYT_DCMP_DEAMINASES_2"/>
    <property type="match status" value="1"/>
</dbReference>
<proteinExistence type="predicted"/>
<accession>A0A165R0V6</accession>
<feature type="domain" description="CMP/dCMP-type deaminase" evidence="1">
    <location>
        <begin position="9"/>
        <end position="158"/>
    </location>
</feature>
<dbReference type="OrthoDB" id="252265at2759"/>
<dbReference type="InterPro" id="IPR016193">
    <property type="entry name" value="Cytidine_deaminase-like"/>
</dbReference>
<dbReference type="Gene3D" id="3.40.140.10">
    <property type="entry name" value="Cytidine Deaminase, domain 2"/>
    <property type="match status" value="1"/>
</dbReference>
<keyword evidence="3" id="KW-1185">Reference proteome</keyword>